<protein>
    <submittedName>
        <fullName evidence="3">DUF305 domain-containing protein</fullName>
    </submittedName>
</protein>
<dbReference type="Gene3D" id="1.20.1260.10">
    <property type="match status" value="1"/>
</dbReference>
<keyword evidence="1" id="KW-0732">Signal</keyword>
<dbReference type="InterPro" id="IPR005183">
    <property type="entry name" value="DUF305_CopM-like"/>
</dbReference>
<name>A0A845SCZ5_9GAMM</name>
<evidence type="ECO:0000256" key="1">
    <source>
        <dbReference type="SAM" id="SignalP"/>
    </source>
</evidence>
<feature type="domain" description="DUF305" evidence="2">
    <location>
        <begin position="40"/>
        <end position="120"/>
    </location>
</feature>
<reference evidence="3 4" key="2">
    <citation type="submission" date="2020-02" db="EMBL/GenBank/DDBJ databases">
        <title>The new genus of Enterobacteriales.</title>
        <authorList>
            <person name="Kim I.S."/>
        </authorList>
    </citation>
    <scope>NUCLEOTIDE SEQUENCE [LARGE SCALE GENOMIC DNA]</scope>
    <source>
        <strain evidence="3 4">SAP-6</strain>
    </source>
</reference>
<dbReference type="Pfam" id="PF03713">
    <property type="entry name" value="DUF305"/>
    <property type="match status" value="1"/>
</dbReference>
<sequence>MNKFSMLPLCFLSLPWVPVPAGADDSMPGMTMDHSSPAGLSESSQAYMAAMRDMHKDMEQGVKAHDPDVAFAQGMIPHHQGAIAMAETELKYGKDPHMRQMAENVIKAQKAEIDTMENWLKAHPDKGH</sequence>
<dbReference type="AlphaFoldDB" id="A0A845SCZ5"/>
<organism evidence="3 4">
    <name type="scientific">Acerihabitans arboris</name>
    <dbReference type="NCBI Taxonomy" id="2691583"/>
    <lineage>
        <taxon>Bacteria</taxon>
        <taxon>Pseudomonadati</taxon>
        <taxon>Pseudomonadota</taxon>
        <taxon>Gammaproteobacteria</taxon>
        <taxon>Enterobacterales</taxon>
        <taxon>Pectobacteriaceae</taxon>
        <taxon>Acerihabitans</taxon>
    </lineage>
</organism>
<gene>
    <name evidence="3" type="ORF">GRH90_07765</name>
</gene>
<feature type="signal peptide" evidence="1">
    <location>
        <begin position="1"/>
        <end position="23"/>
    </location>
</feature>
<dbReference type="EMBL" id="WUBS01000004">
    <property type="protein sequence ID" value="NDL62650.1"/>
    <property type="molecule type" value="Genomic_DNA"/>
</dbReference>
<dbReference type="PANTHER" id="PTHR36933:SF1">
    <property type="entry name" value="SLL0788 PROTEIN"/>
    <property type="match status" value="1"/>
</dbReference>
<evidence type="ECO:0000313" key="4">
    <source>
        <dbReference type="Proteomes" id="UP000461443"/>
    </source>
</evidence>
<feature type="chain" id="PRO_5032395677" evidence="1">
    <location>
        <begin position="24"/>
        <end position="128"/>
    </location>
</feature>
<accession>A0A845SCZ5</accession>
<dbReference type="Proteomes" id="UP000461443">
    <property type="component" value="Unassembled WGS sequence"/>
</dbReference>
<proteinExistence type="predicted"/>
<reference evidence="3 4" key="1">
    <citation type="submission" date="2019-12" db="EMBL/GenBank/DDBJ databases">
        <authorList>
            <person name="Lee S.D."/>
        </authorList>
    </citation>
    <scope>NUCLEOTIDE SEQUENCE [LARGE SCALE GENOMIC DNA]</scope>
    <source>
        <strain evidence="3 4">SAP-6</strain>
    </source>
</reference>
<comment type="caution">
    <text evidence="3">The sequence shown here is derived from an EMBL/GenBank/DDBJ whole genome shotgun (WGS) entry which is preliminary data.</text>
</comment>
<keyword evidence="4" id="KW-1185">Reference proteome</keyword>
<evidence type="ECO:0000259" key="2">
    <source>
        <dbReference type="Pfam" id="PF03713"/>
    </source>
</evidence>
<evidence type="ECO:0000313" key="3">
    <source>
        <dbReference type="EMBL" id="NDL62650.1"/>
    </source>
</evidence>
<dbReference type="PANTHER" id="PTHR36933">
    <property type="entry name" value="SLL0788 PROTEIN"/>
    <property type="match status" value="1"/>
</dbReference>
<dbReference type="InterPro" id="IPR012347">
    <property type="entry name" value="Ferritin-like"/>
</dbReference>